<evidence type="ECO:0000256" key="1">
    <source>
        <dbReference type="SAM" id="MobiDB-lite"/>
    </source>
</evidence>
<feature type="compositionally biased region" description="Basic and acidic residues" evidence="1">
    <location>
        <begin position="33"/>
        <end position="53"/>
    </location>
</feature>
<dbReference type="EMBL" id="JAGEPF010000010">
    <property type="protein sequence ID" value="MBO2459379.1"/>
    <property type="molecule type" value="Genomic_DNA"/>
</dbReference>
<evidence type="ECO:0000313" key="3">
    <source>
        <dbReference type="Proteomes" id="UP000680206"/>
    </source>
</evidence>
<organism evidence="2 3">
    <name type="scientific">Actinomadura violacea</name>
    <dbReference type="NCBI Taxonomy" id="2819934"/>
    <lineage>
        <taxon>Bacteria</taxon>
        <taxon>Bacillati</taxon>
        <taxon>Actinomycetota</taxon>
        <taxon>Actinomycetes</taxon>
        <taxon>Streptosporangiales</taxon>
        <taxon>Thermomonosporaceae</taxon>
        <taxon>Actinomadura</taxon>
    </lineage>
</organism>
<comment type="caution">
    <text evidence="2">The sequence shown here is derived from an EMBL/GenBank/DDBJ whole genome shotgun (WGS) entry which is preliminary data.</text>
</comment>
<proteinExistence type="predicted"/>
<protein>
    <submittedName>
        <fullName evidence="2">Uncharacterized protein</fullName>
    </submittedName>
</protein>
<evidence type="ECO:0000313" key="2">
    <source>
        <dbReference type="EMBL" id="MBO2459379.1"/>
    </source>
</evidence>
<feature type="region of interest" description="Disordered" evidence="1">
    <location>
        <begin position="1"/>
        <end position="60"/>
    </location>
</feature>
<keyword evidence="3" id="KW-1185">Reference proteome</keyword>
<reference evidence="2 3" key="1">
    <citation type="submission" date="2021-03" db="EMBL/GenBank/DDBJ databases">
        <title>Actinomadura violae sp. nov., isolated from lichen in Thailand.</title>
        <authorList>
            <person name="Kanchanasin P."/>
            <person name="Saeng-In P."/>
            <person name="Phongsopitanun W."/>
            <person name="Yuki M."/>
            <person name="Kudo T."/>
            <person name="Ohkuma M."/>
            <person name="Tanasupawat S."/>
        </authorList>
    </citation>
    <scope>NUCLEOTIDE SEQUENCE [LARGE SCALE GENOMIC DNA]</scope>
    <source>
        <strain evidence="2 3">LCR2-06</strain>
    </source>
</reference>
<dbReference type="RefSeq" id="WP_208241971.1">
    <property type="nucleotide sequence ID" value="NZ_JAGEPF010000010.1"/>
</dbReference>
<sequence length="118" mass="12688">MSDETEQETRPDAPAPERAPGEIDTAALQAAKRQADEPLEKRREVPVWERPDAPRGSTASSLMVYDRGKPFRVSGPTHYAHLADGRVVAGYAGGTHYSEPGANGGPDKLTRVVAIHEG</sequence>
<dbReference type="Proteomes" id="UP000680206">
    <property type="component" value="Unassembled WGS sequence"/>
</dbReference>
<name>A0ABS3RRK5_9ACTN</name>
<accession>A0ABS3RRK5</accession>
<gene>
    <name evidence="2" type="ORF">J4709_17515</name>
</gene>